<dbReference type="PANTHER" id="PTHR22718">
    <property type="entry name" value="SERPENTINE RECEPTOR, CLASS X"/>
    <property type="match status" value="1"/>
</dbReference>
<evidence type="ECO:0000313" key="3">
    <source>
        <dbReference type="EMBL" id="VDM82965.1"/>
    </source>
</evidence>
<keyword evidence="4" id="KW-1185">Reference proteome</keyword>
<feature type="transmembrane region" description="Helical" evidence="2">
    <location>
        <begin position="35"/>
        <end position="56"/>
    </location>
</feature>
<accession>A0A3P7LK29</accession>
<keyword evidence="2" id="KW-0472">Membrane</keyword>
<dbReference type="Gene3D" id="1.20.1070.10">
    <property type="entry name" value="Rhodopsin 7-helix transmembrane proteins"/>
    <property type="match status" value="1"/>
</dbReference>
<keyword evidence="2" id="KW-1133">Transmembrane helix</keyword>
<name>A0A3P7LK29_STRVU</name>
<dbReference type="Proteomes" id="UP000270094">
    <property type="component" value="Unassembled WGS sequence"/>
</dbReference>
<feature type="region of interest" description="Disordered" evidence="1">
    <location>
        <begin position="206"/>
        <end position="230"/>
    </location>
</feature>
<dbReference type="AlphaFoldDB" id="A0A3P7LK29"/>
<feature type="transmembrane region" description="Helical" evidence="2">
    <location>
        <begin position="131"/>
        <end position="151"/>
    </location>
</feature>
<sequence>MAQLPKFSWQSTGESHKRVVVICIPSIQFFSFQNVLRLVITLYPIAILVTWISQYVSPCCQFSFDHELLSYSYTAKGDIPNYSNEYIDLPLNSSSSAICAICYSYIIFYVWKMNHLYQSDHTGSGRRIKEYRYALQFCAVSVFYLGAWVTFRVFPILIGARGVEYFVVISACVTINASANAVVYITSNPEVRGVLSNAKISTMAFASQSRNGHGPKTNPTPLQLSSQRET</sequence>
<evidence type="ECO:0000256" key="1">
    <source>
        <dbReference type="SAM" id="MobiDB-lite"/>
    </source>
</evidence>
<gene>
    <name evidence="3" type="ORF">SVUK_LOCUS17963</name>
</gene>
<dbReference type="PANTHER" id="PTHR22718:SF11">
    <property type="entry name" value="7TM GPCR SERPENTINE RECEPTOR CLASS X (SRX) DOMAIN-CONTAINING PROTEIN"/>
    <property type="match status" value="1"/>
</dbReference>
<reference evidence="3 4" key="1">
    <citation type="submission" date="2018-11" db="EMBL/GenBank/DDBJ databases">
        <authorList>
            <consortium name="Pathogen Informatics"/>
        </authorList>
    </citation>
    <scope>NUCLEOTIDE SEQUENCE [LARGE SCALE GENOMIC DNA]</scope>
</reference>
<evidence type="ECO:0000256" key="2">
    <source>
        <dbReference type="SAM" id="Phobius"/>
    </source>
</evidence>
<feature type="transmembrane region" description="Helical" evidence="2">
    <location>
        <begin position="163"/>
        <end position="185"/>
    </location>
</feature>
<evidence type="ECO:0000313" key="4">
    <source>
        <dbReference type="Proteomes" id="UP000270094"/>
    </source>
</evidence>
<keyword evidence="2" id="KW-0812">Transmembrane</keyword>
<organism evidence="3 4">
    <name type="scientific">Strongylus vulgaris</name>
    <name type="common">Blood worm</name>
    <dbReference type="NCBI Taxonomy" id="40348"/>
    <lineage>
        <taxon>Eukaryota</taxon>
        <taxon>Metazoa</taxon>
        <taxon>Ecdysozoa</taxon>
        <taxon>Nematoda</taxon>
        <taxon>Chromadorea</taxon>
        <taxon>Rhabditida</taxon>
        <taxon>Rhabditina</taxon>
        <taxon>Rhabditomorpha</taxon>
        <taxon>Strongyloidea</taxon>
        <taxon>Strongylidae</taxon>
        <taxon>Strongylus</taxon>
    </lineage>
</organism>
<proteinExistence type="predicted"/>
<dbReference type="EMBL" id="UYYB01120304">
    <property type="protein sequence ID" value="VDM82965.1"/>
    <property type="molecule type" value="Genomic_DNA"/>
</dbReference>
<protein>
    <submittedName>
        <fullName evidence="3">Uncharacterized protein</fullName>
    </submittedName>
</protein>
<dbReference type="SUPFAM" id="SSF81321">
    <property type="entry name" value="Family A G protein-coupled receptor-like"/>
    <property type="match status" value="1"/>
</dbReference>
<feature type="transmembrane region" description="Helical" evidence="2">
    <location>
        <begin position="91"/>
        <end position="111"/>
    </location>
</feature>
<dbReference type="OrthoDB" id="5846501at2759"/>